<organism evidence="1 2">
    <name type="scientific">Novosphingobium marinum</name>
    <dbReference type="NCBI Taxonomy" id="1514948"/>
    <lineage>
        <taxon>Bacteria</taxon>
        <taxon>Pseudomonadati</taxon>
        <taxon>Pseudomonadota</taxon>
        <taxon>Alphaproteobacteria</taxon>
        <taxon>Sphingomonadales</taxon>
        <taxon>Sphingomonadaceae</taxon>
        <taxon>Novosphingobium</taxon>
    </lineage>
</organism>
<keyword evidence="2" id="KW-1185">Reference proteome</keyword>
<keyword evidence="1" id="KW-0223">Dioxygenase</keyword>
<dbReference type="EMBL" id="JACBZF010000015">
    <property type="protein sequence ID" value="NYH97175.1"/>
    <property type="molecule type" value="Genomic_DNA"/>
</dbReference>
<evidence type="ECO:0000313" key="2">
    <source>
        <dbReference type="Proteomes" id="UP000522081"/>
    </source>
</evidence>
<dbReference type="EC" id="1.13.11.14" evidence="1"/>
<reference evidence="1 2" key="1">
    <citation type="submission" date="2020-07" db="EMBL/GenBank/DDBJ databases">
        <title>Genomic Encyclopedia of Type Strains, Phase IV (KMG-IV): sequencing the most valuable type-strain genomes for metagenomic binning, comparative biology and taxonomic classification.</title>
        <authorList>
            <person name="Goeker M."/>
        </authorList>
    </citation>
    <scope>NUCLEOTIDE SEQUENCE [LARGE SCALE GENOMIC DNA]</scope>
    <source>
        <strain evidence="1 2">DSM 29043</strain>
    </source>
</reference>
<dbReference type="InterPro" id="IPR029068">
    <property type="entry name" value="Glyas_Bleomycin-R_OHBP_Dase"/>
</dbReference>
<accession>A0A7Z0BX89</accession>
<comment type="caution">
    <text evidence="1">The sequence shown here is derived from an EMBL/GenBank/DDBJ whole genome shotgun (WGS) entry which is preliminary data.</text>
</comment>
<sequence length="285" mass="31767">MLEQLRFARISSQSLATDGRFASEIVGLELVEATENVERFRSDDRYYALELDASGATDRPVIGVSLRYVEQLAEIAPRLHERGWSVEDVPEALCSKRRYKSALACRDLSGNAIELVVRSHNCGQRYFPSRDAGIVGLSHVAMGSRTIAADARVWIDVLGARVADWVGESVQLGWDDRHHRLTLVPSARESFLALTFEVESIDSIMQSRYLLEQRQVRIVRGPGREPSSGEVFLTFESPTKDFYYSYVTAPDPQLPNALPRQFDASPSSHCIWGSESTLPEFGGAA</sequence>
<dbReference type="SUPFAM" id="SSF54593">
    <property type="entry name" value="Glyoxalase/Bleomycin resistance protein/Dihydroxybiphenyl dioxygenase"/>
    <property type="match status" value="2"/>
</dbReference>
<dbReference type="Gene3D" id="3.10.180.10">
    <property type="entry name" value="2,3-Dihydroxybiphenyl 1,2-Dioxygenase, domain 1"/>
    <property type="match status" value="2"/>
</dbReference>
<dbReference type="AlphaFoldDB" id="A0A7Z0BX89"/>
<proteinExistence type="predicted"/>
<protein>
    <submittedName>
        <fullName evidence="1">2,3-dihydroxy-p-cumate/2,3-dihydroxybenzoate 3,4-dioxygenase</fullName>
        <ecNumber evidence="1">1.13.11.-</ecNumber>
        <ecNumber evidence="1">1.13.11.14</ecNumber>
    </submittedName>
</protein>
<dbReference type="Proteomes" id="UP000522081">
    <property type="component" value="Unassembled WGS sequence"/>
</dbReference>
<evidence type="ECO:0000313" key="1">
    <source>
        <dbReference type="EMBL" id="NYH97175.1"/>
    </source>
</evidence>
<keyword evidence="1" id="KW-0560">Oxidoreductase</keyword>
<dbReference type="GO" id="GO:0045133">
    <property type="term" value="F:2,3-dihydroxybenzoate 3,4-dioxygenase activity"/>
    <property type="evidence" value="ECO:0007669"/>
    <property type="project" value="UniProtKB-EC"/>
</dbReference>
<dbReference type="EC" id="1.13.11.-" evidence="1"/>
<dbReference type="RefSeq" id="WP_179408929.1">
    <property type="nucleotide sequence ID" value="NZ_BMGF01000018.1"/>
</dbReference>
<name>A0A7Z0BX89_9SPHN</name>
<gene>
    <name evidence="1" type="ORF">FHS75_003536</name>
</gene>